<dbReference type="AlphaFoldDB" id="A0AAJ2BGZ1"/>
<evidence type="ECO:0000313" key="3">
    <source>
        <dbReference type="Proteomes" id="UP001268036"/>
    </source>
</evidence>
<keyword evidence="1" id="KW-0732">Signal</keyword>
<reference evidence="2" key="1">
    <citation type="submission" date="2023-08" db="EMBL/GenBank/DDBJ databases">
        <title>Functional and genomic diversity of the sorghum phyllosphere microbiome.</title>
        <authorList>
            <person name="Shade A."/>
        </authorList>
    </citation>
    <scope>NUCLEOTIDE SEQUENCE</scope>
    <source>
        <strain evidence="2">SORGH_AS_0201</strain>
    </source>
</reference>
<accession>A0AAJ2BGZ1</accession>
<dbReference type="EMBL" id="JAVJAF010000001">
    <property type="protein sequence ID" value="MDR6234076.1"/>
    <property type="molecule type" value="Genomic_DNA"/>
</dbReference>
<dbReference type="Proteomes" id="UP001268036">
    <property type="component" value="Unassembled WGS sequence"/>
</dbReference>
<feature type="chain" id="PRO_5042460178" evidence="1">
    <location>
        <begin position="23"/>
        <end position="387"/>
    </location>
</feature>
<dbReference type="RefSeq" id="WP_309757501.1">
    <property type="nucleotide sequence ID" value="NZ_JAVJAF010000001.1"/>
</dbReference>
<proteinExistence type="predicted"/>
<protein>
    <submittedName>
        <fullName evidence="2">Uncharacterized protein</fullName>
    </submittedName>
</protein>
<evidence type="ECO:0000313" key="2">
    <source>
        <dbReference type="EMBL" id="MDR6234076.1"/>
    </source>
</evidence>
<name>A0AAJ2BGZ1_9PSED</name>
<evidence type="ECO:0000256" key="1">
    <source>
        <dbReference type="SAM" id="SignalP"/>
    </source>
</evidence>
<organism evidence="2 3">
    <name type="scientific">Pseudomonas oryzihabitans</name>
    <dbReference type="NCBI Taxonomy" id="47885"/>
    <lineage>
        <taxon>Bacteria</taxon>
        <taxon>Pseudomonadati</taxon>
        <taxon>Pseudomonadota</taxon>
        <taxon>Gammaproteobacteria</taxon>
        <taxon>Pseudomonadales</taxon>
        <taxon>Pseudomonadaceae</taxon>
        <taxon>Pseudomonas</taxon>
    </lineage>
</organism>
<sequence length="387" mass="42009">MKASLPALALAWAMSPLYCAVAADATNTPPTGGFVPTPGMITMKTLIDAGVLVPMLSDEYFGLHQARIGESRNNTQYGDNQSPGKPLPRFRDDDQLYIAPLTLTHELPASSGANFVRVAITGTKAYADHSAALENDGTIKRAALQFLHAPTPDRIYGVGLTYTTYDFDNLFNRDPLGSHASTGYRGWGLQAMVAQDFAGPLAAFARAEYTKGESKFSLTQNIAPGVSIPVHYSGQSDDHLYLESQLVGTWDSRNASWMPANWVLHPVLGATFQRDFIAEATTNQGTRIGGAVGSTEDYGLVFSKVVLEKKAAFSPDLQVTPRFTLGVEHEYVDDLDRYLSDPTALVSGIGLGLSKFGQRLDIDYTRRDGLDNKRDLSTLVVALSFVF</sequence>
<gene>
    <name evidence="2" type="ORF">QE440_001817</name>
</gene>
<comment type="caution">
    <text evidence="2">The sequence shown here is derived from an EMBL/GenBank/DDBJ whole genome shotgun (WGS) entry which is preliminary data.</text>
</comment>
<feature type="signal peptide" evidence="1">
    <location>
        <begin position="1"/>
        <end position="22"/>
    </location>
</feature>